<reference evidence="12" key="1">
    <citation type="submission" date="2017-05" db="EMBL/GenBank/DDBJ databases">
        <authorList>
            <person name="Sharma S."/>
            <person name="Sidhu C."/>
            <person name="Pinnaka A.K."/>
        </authorList>
    </citation>
    <scope>NUCLEOTIDE SEQUENCE [LARGE SCALE GENOMIC DNA]</scope>
    <source>
        <strain evidence="12">AK93</strain>
    </source>
</reference>
<keyword evidence="7" id="KW-0998">Cell outer membrane</keyword>
<dbReference type="GO" id="GO:0008320">
    <property type="term" value="F:protein transmembrane transporter activity"/>
    <property type="evidence" value="ECO:0007669"/>
    <property type="project" value="TreeGrafter"/>
</dbReference>
<organism evidence="11 12">
    <name type="scientific">Alkalilimnicola ehrlichii</name>
    <dbReference type="NCBI Taxonomy" id="351052"/>
    <lineage>
        <taxon>Bacteria</taxon>
        <taxon>Pseudomonadati</taxon>
        <taxon>Pseudomonadota</taxon>
        <taxon>Gammaproteobacteria</taxon>
        <taxon>Chromatiales</taxon>
        <taxon>Ectothiorhodospiraceae</taxon>
        <taxon>Alkalilimnicola</taxon>
    </lineage>
</organism>
<dbReference type="Pfam" id="PF03865">
    <property type="entry name" value="ShlB"/>
    <property type="match status" value="1"/>
</dbReference>
<keyword evidence="5" id="KW-0406">Ion transport</keyword>
<dbReference type="PANTHER" id="PTHR34597:SF3">
    <property type="entry name" value="OUTER MEMBRANE TRANSPORTER CDIB"/>
    <property type="match status" value="1"/>
</dbReference>
<dbReference type="EMBL" id="NFZW01000002">
    <property type="protein sequence ID" value="RFA39021.1"/>
    <property type="molecule type" value="Genomic_DNA"/>
</dbReference>
<dbReference type="InterPro" id="IPR027282">
    <property type="entry name" value="TPS"/>
</dbReference>
<evidence type="ECO:0000256" key="5">
    <source>
        <dbReference type="ARBA" id="ARBA00023065"/>
    </source>
</evidence>
<evidence type="ECO:0000313" key="11">
    <source>
        <dbReference type="EMBL" id="RFA39021.1"/>
    </source>
</evidence>
<dbReference type="InterPro" id="IPR051544">
    <property type="entry name" value="TPS_OM_transporter"/>
</dbReference>
<comment type="caution">
    <text evidence="11">The sequence shown here is derived from an EMBL/GenBank/DDBJ whole genome shotgun (WGS) entry which is preliminary data.</text>
</comment>
<sequence length="564" mass="61801">MLAVLCILPVGVANANEPSSPADLGAQEFIRQQERERRLREQQEPQPNVQLEVPAIRERRSIPVDETPCFEIDRILLVGDDAEAFLWALRAADLPGDPATGRCLGAEGISLVMSRVQNAVIARGYITTRVLAAPQDLTQGTLTLTLLPGRVNEIRPAPGTTARAPLRNALPMAPGDLLNLRDLEQGLENLKRLPSADADIQVAPVSGLDARPGQSDLLVLYEQRLPWRVSLSVDDSGSRSTGKYQGSGTLAYDNLLNLNDLMYVSFNHDLGGGDSGKRGSRGHTFHYSLPYGYWLLSATHSNGRYYQSVAGLNQTYIYSGRNRQSELKLSRLLWRNATNKFSGHVRGFHRQARNYIDDTEVEVQRRVTSGWEMGLHHRMYLGNAALDAGLNYRRGTGALGALPAPEEAFGEGTSRFKIVNADFNLAVPLQLGSRPLRYNLSGRLQVDRSPLSPQERFAIGGRYTVRGFDGESSLTGERGLLLRNELGVALSGGRQELYTGLDFGRVDGPSADYLVSRNLAGAAMGLRGAWLGVRYDIFAGVPLYKPDKFDTAGSTAGFNLNYAF</sequence>
<evidence type="ECO:0000256" key="6">
    <source>
        <dbReference type="ARBA" id="ARBA00023136"/>
    </source>
</evidence>
<keyword evidence="4" id="KW-0812">Transmembrane</keyword>
<keyword evidence="6" id="KW-0472">Membrane</keyword>
<protein>
    <recommendedName>
        <fullName evidence="13">POTRA domain-containing protein</fullName>
    </recommendedName>
</protein>
<keyword evidence="12" id="KW-1185">Reference proteome</keyword>
<dbReference type="GO" id="GO:0098046">
    <property type="term" value="C:type V protein secretion system complex"/>
    <property type="evidence" value="ECO:0007669"/>
    <property type="project" value="TreeGrafter"/>
</dbReference>
<evidence type="ECO:0000313" key="12">
    <source>
        <dbReference type="Proteomes" id="UP000256763"/>
    </source>
</evidence>
<dbReference type="InterPro" id="IPR005565">
    <property type="entry name" value="Hemolysn_activator_HlyB_C"/>
</dbReference>
<accession>A0A3E0X308</accession>
<evidence type="ECO:0000259" key="9">
    <source>
        <dbReference type="Pfam" id="PF08479"/>
    </source>
</evidence>
<dbReference type="GO" id="GO:0009279">
    <property type="term" value="C:cell outer membrane"/>
    <property type="evidence" value="ECO:0007669"/>
    <property type="project" value="UniProtKB-SubCell"/>
</dbReference>
<keyword evidence="3" id="KW-1134">Transmembrane beta strand</keyword>
<dbReference type="Pfam" id="PF08479">
    <property type="entry name" value="POTRA_2"/>
    <property type="match status" value="1"/>
</dbReference>
<dbReference type="Gene3D" id="3.10.20.310">
    <property type="entry name" value="membrane protein fhac"/>
    <property type="match status" value="1"/>
</dbReference>
<dbReference type="InterPro" id="IPR013686">
    <property type="entry name" value="Polypept-transport_assoc_ShlB"/>
</dbReference>
<evidence type="ECO:0000256" key="1">
    <source>
        <dbReference type="ARBA" id="ARBA00004442"/>
    </source>
</evidence>
<dbReference type="Pfam" id="PF17287">
    <property type="entry name" value="POTRA_3"/>
    <property type="match status" value="1"/>
</dbReference>
<gene>
    <name evidence="11" type="ORF">CAL65_02405</name>
</gene>
<evidence type="ECO:0008006" key="13">
    <source>
        <dbReference type="Google" id="ProtNLM"/>
    </source>
</evidence>
<evidence type="ECO:0000256" key="2">
    <source>
        <dbReference type="ARBA" id="ARBA00009055"/>
    </source>
</evidence>
<dbReference type="FunFam" id="2.40.160.50:FF:000009">
    <property type="entry name" value="Putative hemolysin activator protein"/>
    <property type="match status" value="1"/>
</dbReference>
<dbReference type="InterPro" id="IPR035251">
    <property type="entry name" value="ShlB_POTRA"/>
</dbReference>
<dbReference type="AlphaFoldDB" id="A0A3E0X308"/>
<evidence type="ECO:0000256" key="7">
    <source>
        <dbReference type="ARBA" id="ARBA00023237"/>
    </source>
</evidence>
<keyword evidence="5" id="KW-0813">Transport</keyword>
<comment type="subcellular location">
    <subcellularLocation>
        <location evidence="1">Cell outer membrane</location>
    </subcellularLocation>
</comment>
<feature type="domain" description="ShlB POTRA" evidence="10">
    <location>
        <begin position="160"/>
        <end position="204"/>
    </location>
</feature>
<evidence type="ECO:0000259" key="10">
    <source>
        <dbReference type="Pfam" id="PF17287"/>
    </source>
</evidence>
<dbReference type="PANTHER" id="PTHR34597">
    <property type="entry name" value="SLR1661 PROTEIN"/>
    <property type="match status" value="1"/>
</dbReference>
<proteinExistence type="inferred from homology"/>
<dbReference type="Gene3D" id="2.40.160.50">
    <property type="entry name" value="membrane protein fhac: a member of the omp85/tpsb transporter family"/>
    <property type="match status" value="1"/>
</dbReference>
<feature type="domain" description="Haemolysin activator HlyB C-terminal" evidence="8">
    <location>
        <begin position="213"/>
        <end position="528"/>
    </location>
</feature>
<feature type="domain" description="Polypeptide-transport-associated ShlB-type" evidence="9">
    <location>
        <begin position="97"/>
        <end position="149"/>
    </location>
</feature>
<evidence type="ECO:0000256" key="3">
    <source>
        <dbReference type="ARBA" id="ARBA00022452"/>
    </source>
</evidence>
<dbReference type="PIRSF" id="PIRSF029745">
    <property type="entry name" value="FhaC"/>
    <property type="match status" value="1"/>
</dbReference>
<dbReference type="Proteomes" id="UP000256763">
    <property type="component" value="Unassembled WGS sequence"/>
</dbReference>
<dbReference type="GO" id="GO:0046819">
    <property type="term" value="P:protein secretion by the type V secretion system"/>
    <property type="evidence" value="ECO:0007669"/>
    <property type="project" value="TreeGrafter"/>
</dbReference>
<dbReference type="GO" id="GO:0006811">
    <property type="term" value="P:monoatomic ion transport"/>
    <property type="evidence" value="ECO:0007669"/>
    <property type="project" value="UniProtKB-KW"/>
</dbReference>
<name>A0A3E0X308_9GAMM</name>
<comment type="similarity">
    <text evidence="2">Belongs to the TPS (TC 1.B.20) family.</text>
</comment>
<evidence type="ECO:0000256" key="4">
    <source>
        <dbReference type="ARBA" id="ARBA00022692"/>
    </source>
</evidence>
<evidence type="ECO:0000259" key="8">
    <source>
        <dbReference type="Pfam" id="PF03865"/>
    </source>
</evidence>